<dbReference type="Gene3D" id="1.20.1050.10">
    <property type="match status" value="1"/>
</dbReference>
<accession>A0ABQ1KX92</accession>
<evidence type="ECO:0000313" key="4">
    <source>
        <dbReference type="Proteomes" id="UP000645462"/>
    </source>
</evidence>
<dbReference type="InterPro" id="IPR040079">
    <property type="entry name" value="Glutathione_S-Trfase"/>
</dbReference>
<dbReference type="PANTHER" id="PTHR44051:SF8">
    <property type="entry name" value="GLUTATHIONE S-TRANSFERASE GSTA"/>
    <property type="match status" value="1"/>
</dbReference>
<dbReference type="CDD" id="cd03046">
    <property type="entry name" value="GST_N_GTT1_like"/>
    <property type="match status" value="1"/>
</dbReference>
<dbReference type="SFLD" id="SFLDG00358">
    <property type="entry name" value="Main_(cytGST)"/>
    <property type="match status" value="1"/>
</dbReference>
<protein>
    <submittedName>
        <fullName evidence="3">Glutathione S-transferase</fullName>
    </submittedName>
</protein>
<keyword evidence="4" id="KW-1185">Reference proteome</keyword>
<evidence type="ECO:0000313" key="3">
    <source>
        <dbReference type="EMBL" id="GGC12278.1"/>
    </source>
</evidence>
<dbReference type="InterPro" id="IPR004046">
    <property type="entry name" value="GST_C"/>
</dbReference>
<reference evidence="4" key="1">
    <citation type="journal article" date="2019" name="Int. J. Syst. Evol. Microbiol.">
        <title>The Global Catalogue of Microorganisms (GCM) 10K type strain sequencing project: providing services to taxonomists for standard genome sequencing and annotation.</title>
        <authorList>
            <consortium name="The Broad Institute Genomics Platform"/>
            <consortium name="The Broad Institute Genome Sequencing Center for Infectious Disease"/>
            <person name="Wu L."/>
            <person name="Ma J."/>
        </authorList>
    </citation>
    <scope>NUCLEOTIDE SEQUENCE [LARGE SCALE GENOMIC DNA]</scope>
    <source>
        <strain evidence="4">CGMCC 1.12478</strain>
    </source>
</reference>
<dbReference type="Pfam" id="PF00043">
    <property type="entry name" value="GST_C"/>
    <property type="match status" value="1"/>
</dbReference>
<sequence length="194" mass="21480">MYKLVGNRATRAFRPLWLLEELGVPYQHVPAAPRSEDVRAFSPAGKVPVLVDGEDVISDSTAILTYLADKHGAFTRPAGTVARAWQDAWTFRVLDEVDAILWTAARHSFILPEDQRVPAVKDSLKAEFARNLDRIAADLSSDCLAGDDLTVPDFLLAHCLGWARNAGFPDAPEALVEYLRRLRTRPAFERAAAL</sequence>
<dbReference type="RefSeq" id="WP_188482968.1">
    <property type="nucleotide sequence ID" value="NZ_BMFC01000009.1"/>
</dbReference>
<evidence type="ECO:0000259" key="2">
    <source>
        <dbReference type="PROSITE" id="PS50405"/>
    </source>
</evidence>
<organism evidence="3 4">
    <name type="scientific">Marivita lacus</name>
    <dbReference type="NCBI Taxonomy" id="1323742"/>
    <lineage>
        <taxon>Bacteria</taxon>
        <taxon>Pseudomonadati</taxon>
        <taxon>Pseudomonadota</taxon>
        <taxon>Alphaproteobacteria</taxon>
        <taxon>Rhodobacterales</taxon>
        <taxon>Roseobacteraceae</taxon>
        <taxon>Marivita</taxon>
    </lineage>
</organism>
<dbReference type="InterPro" id="IPR036282">
    <property type="entry name" value="Glutathione-S-Trfase_C_sf"/>
</dbReference>
<dbReference type="InterPro" id="IPR010987">
    <property type="entry name" value="Glutathione-S-Trfase_C-like"/>
</dbReference>
<dbReference type="InterPro" id="IPR004045">
    <property type="entry name" value="Glutathione_S-Trfase_N"/>
</dbReference>
<feature type="domain" description="GST C-terminal" evidence="2">
    <location>
        <begin position="79"/>
        <end position="194"/>
    </location>
</feature>
<dbReference type="SUPFAM" id="SSF47616">
    <property type="entry name" value="GST C-terminal domain-like"/>
    <property type="match status" value="1"/>
</dbReference>
<name>A0ABQ1KX92_9RHOB</name>
<dbReference type="PANTHER" id="PTHR44051">
    <property type="entry name" value="GLUTATHIONE S-TRANSFERASE-RELATED"/>
    <property type="match status" value="1"/>
</dbReference>
<dbReference type="PROSITE" id="PS50405">
    <property type="entry name" value="GST_CTER"/>
    <property type="match status" value="1"/>
</dbReference>
<gene>
    <name evidence="3" type="ORF">GCM10011363_31100</name>
</gene>
<dbReference type="EMBL" id="BMFC01000009">
    <property type="protein sequence ID" value="GGC12278.1"/>
    <property type="molecule type" value="Genomic_DNA"/>
</dbReference>
<dbReference type="Gene3D" id="3.40.30.10">
    <property type="entry name" value="Glutaredoxin"/>
    <property type="match status" value="1"/>
</dbReference>
<dbReference type="SFLD" id="SFLDS00019">
    <property type="entry name" value="Glutathione_Transferase_(cytos"/>
    <property type="match status" value="1"/>
</dbReference>
<comment type="caution">
    <text evidence="3">The sequence shown here is derived from an EMBL/GenBank/DDBJ whole genome shotgun (WGS) entry which is preliminary data.</text>
</comment>
<dbReference type="Proteomes" id="UP000645462">
    <property type="component" value="Unassembled WGS sequence"/>
</dbReference>
<feature type="domain" description="GST N-terminal" evidence="1">
    <location>
        <begin position="1"/>
        <end position="75"/>
    </location>
</feature>
<proteinExistence type="predicted"/>
<dbReference type="Pfam" id="PF13417">
    <property type="entry name" value="GST_N_3"/>
    <property type="match status" value="1"/>
</dbReference>
<dbReference type="InterPro" id="IPR036249">
    <property type="entry name" value="Thioredoxin-like_sf"/>
</dbReference>
<dbReference type="SUPFAM" id="SSF52833">
    <property type="entry name" value="Thioredoxin-like"/>
    <property type="match status" value="1"/>
</dbReference>
<evidence type="ECO:0000259" key="1">
    <source>
        <dbReference type="PROSITE" id="PS50404"/>
    </source>
</evidence>
<dbReference type="PROSITE" id="PS50404">
    <property type="entry name" value="GST_NTER"/>
    <property type="match status" value="1"/>
</dbReference>